<dbReference type="PANTHER" id="PTHR43969">
    <property type="entry name" value="GLUTATHIONE S TRANSFERASE D10, ISOFORM A-RELATED"/>
    <property type="match status" value="1"/>
</dbReference>
<dbReference type="FunFam" id="1.20.1050.10:FF:000007">
    <property type="entry name" value="Glutathione S-transferase 1-1"/>
    <property type="match status" value="1"/>
</dbReference>
<feature type="domain" description="GST N-terminal" evidence="3">
    <location>
        <begin position="54"/>
        <end position="135"/>
    </location>
</feature>
<accession>A0AAE1G985</accession>
<dbReference type="Gene3D" id="1.20.1050.10">
    <property type="match status" value="1"/>
</dbReference>
<evidence type="ECO:0000313" key="6">
    <source>
        <dbReference type="Proteomes" id="UP001286313"/>
    </source>
</evidence>
<evidence type="ECO:0000259" key="3">
    <source>
        <dbReference type="PROSITE" id="PS50404"/>
    </source>
</evidence>
<organism evidence="5 6">
    <name type="scientific">Petrolisthes cinctipes</name>
    <name type="common">Flat porcelain crab</name>
    <dbReference type="NCBI Taxonomy" id="88211"/>
    <lineage>
        <taxon>Eukaryota</taxon>
        <taxon>Metazoa</taxon>
        <taxon>Ecdysozoa</taxon>
        <taxon>Arthropoda</taxon>
        <taxon>Crustacea</taxon>
        <taxon>Multicrustacea</taxon>
        <taxon>Malacostraca</taxon>
        <taxon>Eumalacostraca</taxon>
        <taxon>Eucarida</taxon>
        <taxon>Decapoda</taxon>
        <taxon>Pleocyemata</taxon>
        <taxon>Anomura</taxon>
        <taxon>Galatheoidea</taxon>
        <taxon>Porcellanidae</taxon>
        <taxon>Petrolisthes</taxon>
    </lineage>
</organism>
<dbReference type="EMBL" id="JAWQEG010000798">
    <property type="protein sequence ID" value="KAK3885453.1"/>
    <property type="molecule type" value="Genomic_DNA"/>
</dbReference>
<dbReference type="SFLD" id="SFLDG00358">
    <property type="entry name" value="Main_(cytGST)"/>
    <property type="match status" value="1"/>
</dbReference>
<name>A0AAE1G985_PETCI</name>
<dbReference type="SFLD" id="SFLDS00019">
    <property type="entry name" value="Glutathione_Transferase_(cytos"/>
    <property type="match status" value="1"/>
</dbReference>
<dbReference type="GO" id="GO:0004364">
    <property type="term" value="F:glutathione transferase activity"/>
    <property type="evidence" value="ECO:0007669"/>
    <property type="project" value="TreeGrafter"/>
</dbReference>
<reference evidence="5" key="1">
    <citation type="submission" date="2023-10" db="EMBL/GenBank/DDBJ databases">
        <title>Genome assemblies of two species of porcelain crab, Petrolisthes cinctipes and Petrolisthes manimaculis (Anomura: Porcellanidae).</title>
        <authorList>
            <person name="Angst P."/>
        </authorList>
    </citation>
    <scope>NUCLEOTIDE SEQUENCE</scope>
    <source>
        <strain evidence="5">PB745_01</strain>
        <tissue evidence="5">Gill</tissue>
    </source>
</reference>
<comment type="subunit">
    <text evidence="1">Homodimer.</text>
</comment>
<dbReference type="Pfam" id="PF00043">
    <property type="entry name" value="GST_C"/>
    <property type="match status" value="1"/>
</dbReference>
<dbReference type="SFLD" id="SFLDG01153">
    <property type="entry name" value="Main.4:_Theta-like"/>
    <property type="match status" value="1"/>
</dbReference>
<dbReference type="InterPro" id="IPR004045">
    <property type="entry name" value="Glutathione_S-Trfase_N"/>
</dbReference>
<protein>
    <recommendedName>
        <fullName evidence="7">Glutathione S-transferase</fullName>
    </recommendedName>
</protein>
<comment type="similarity">
    <text evidence="2">Belongs to the GST superfamily.</text>
</comment>
<feature type="domain" description="GST C-terminal" evidence="4">
    <location>
        <begin position="140"/>
        <end position="258"/>
    </location>
</feature>
<keyword evidence="6" id="KW-1185">Reference proteome</keyword>
<dbReference type="InterPro" id="IPR004046">
    <property type="entry name" value="GST_C"/>
</dbReference>
<evidence type="ECO:0000256" key="2">
    <source>
        <dbReference type="RuleBase" id="RU003494"/>
    </source>
</evidence>
<dbReference type="AlphaFoldDB" id="A0AAE1G985"/>
<dbReference type="PROSITE" id="PS50404">
    <property type="entry name" value="GST_NTER"/>
    <property type="match status" value="1"/>
</dbReference>
<dbReference type="FunFam" id="3.40.30.10:FF:000034">
    <property type="entry name" value="glutathione S-transferase 1"/>
    <property type="match status" value="1"/>
</dbReference>
<dbReference type="Gene3D" id="3.40.30.10">
    <property type="entry name" value="Glutaredoxin"/>
    <property type="match status" value="1"/>
</dbReference>
<evidence type="ECO:0000259" key="4">
    <source>
        <dbReference type="PROSITE" id="PS50405"/>
    </source>
</evidence>
<dbReference type="CDD" id="cd03177">
    <property type="entry name" value="GST_C_Delta_Epsilon"/>
    <property type="match status" value="1"/>
</dbReference>
<evidence type="ECO:0000256" key="1">
    <source>
        <dbReference type="ARBA" id="ARBA00011738"/>
    </source>
</evidence>
<sequence>MAWQPGGGLCQRRGTPAASRQTLVRLPGYTSGAQILSSSSSESLLASFTKSYKMPLDYYWMDVSAPCRSGMLTAKAVGVELNLKPLDLMAGDQMKPEFVAINPQHCVPTLVDGDHALWESRAICSYLANQYGKEDLYPKDAKLRSKIDFLMYFDMGTLYYRFGEYVYPVMFRGEDTPNPEKLEKVHEAIGWLDGYLEGHNWAVGNNITIADHVLVSTVSTFEAAGIDVAKYGNVAAWLERCKTSMPGYAEVNQPGADAFGKMAKAKLGSS</sequence>
<evidence type="ECO:0008006" key="7">
    <source>
        <dbReference type="Google" id="ProtNLM"/>
    </source>
</evidence>
<evidence type="ECO:0000313" key="5">
    <source>
        <dbReference type="EMBL" id="KAK3885453.1"/>
    </source>
</evidence>
<dbReference type="SUPFAM" id="SSF47616">
    <property type="entry name" value="GST C-terminal domain-like"/>
    <property type="match status" value="1"/>
</dbReference>
<comment type="caution">
    <text evidence="5">The sequence shown here is derived from an EMBL/GenBank/DDBJ whole genome shotgun (WGS) entry which is preliminary data.</text>
</comment>
<dbReference type="GO" id="GO:0006749">
    <property type="term" value="P:glutathione metabolic process"/>
    <property type="evidence" value="ECO:0007669"/>
    <property type="project" value="TreeGrafter"/>
</dbReference>
<dbReference type="Proteomes" id="UP001286313">
    <property type="component" value="Unassembled WGS sequence"/>
</dbReference>
<dbReference type="CDD" id="cd03045">
    <property type="entry name" value="GST_N_Delta_Epsilon"/>
    <property type="match status" value="1"/>
</dbReference>
<gene>
    <name evidence="5" type="ORF">Pcinc_010337</name>
</gene>
<dbReference type="PROSITE" id="PS50405">
    <property type="entry name" value="GST_CTER"/>
    <property type="match status" value="1"/>
</dbReference>
<dbReference type="InterPro" id="IPR036249">
    <property type="entry name" value="Thioredoxin-like_sf"/>
</dbReference>
<dbReference type="InterPro" id="IPR036282">
    <property type="entry name" value="Glutathione-S-Trfase_C_sf"/>
</dbReference>
<proteinExistence type="inferred from homology"/>
<dbReference type="InterPro" id="IPR010987">
    <property type="entry name" value="Glutathione-S-Trfase_C-like"/>
</dbReference>
<dbReference type="SUPFAM" id="SSF52833">
    <property type="entry name" value="Thioredoxin-like"/>
    <property type="match status" value="1"/>
</dbReference>
<dbReference type="PANTHER" id="PTHR43969:SF9">
    <property type="entry name" value="GLUTATHIONE S TRANSFERASE D10, ISOFORM A-RELATED"/>
    <property type="match status" value="1"/>
</dbReference>
<dbReference type="Pfam" id="PF02798">
    <property type="entry name" value="GST_N"/>
    <property type="match status" value="1"/>
</dbReference>
<dbReference type="InterPro" id="IPR040079">
    <property type="entry name" value="Glutathione_S-Trfase"/>
</dbReference>